<evidence type="ECO:0000256" key="1">
    <source>
        <dbReference type="SAM" id="Phobius"/>
    </source>
</evidence>
<feature type="transmembrane region" description="Helical" evidence="1">
    <location>
        <begin position="62"/>
        <end position="82"/>
    </location>
</feature>
<sequence length="233" mass="25578">MQQPENKIAIHESFSVGALLALTGGFLDAYTYLSRGGVFANAQTGNMVLLGIRLAERNWGGAVRYLIPIIAFAAGVLLAEWIQSALKGRANVRWRQAVLLLEIALLAIIGFMPDGSWNWAVNVAVSFVCALQVEAFRTMHGLSYATTMCTGNLRSGTECLFLYFQTKNKVLFSNGMKYYAIIVVFIVGAVLGVFLTGWLAERAVWVPAGLLVIVFSLLFQRTPEQPEPPQSQQ</sequence>
<evidence type="ECO:0000313" key="2">
    <source>
        <dbReference type="EMBL" id="MPM04413.1"/>
    </source>
</evidence>
<protein>
    <recommendedName>
        <fullName evidence="3">DUF1275 domain-containing protein</fullName>
    </recommendedName>
</protein>
<dbReference type="PANTHER" id="PTHR37314:SF4">
    <property type="entry name" value="UPF0700 TRANSMEMBRANE PROTEIN YOAK"/>
    <property type="match status" value="1"/>
</dbReference>
<feature type="transmembrane region" description="Helical" evidence="1">
    <location>
        <begin position="203"/>
        <end position="219"/>
    </location>
</feature>
<gene>
    <name evidence="2" type="ORF">SDC9_50690</name>
</gene>
<organism evidence="2">
    <name type="scientific">bioreactor metagenome</name>
    <dbReference type="NCBI Taxonomy" id="1076179"/>
    <lineage>
        <taxon>unclassified sequences</taxon>
        <taxon>metagenomes</taxon>
        <taxon>ecological metagenomes</taxon>
    </lineage>
</organism>
<accession>A0A644WQ33</accession>
<dbReference type="AlphaFoldDB" id="A0A644WQ33"/>
<dbReference type="EMBL" id="VSSQ01001037">
    <property type="protein sequence ID" value="MPM04413.1"/>
    <property type="molecule type" value="Genomic_DNA"/>
</dbReference>
<proteinExistence type="predicted"/>
<feature type="transmembrane region" description="Helical" evidence="1">
    <location>
        <begin position="94"/>
        <end position="113"/>
    </location>
</feature>
<reference evidence="2" key="1">
    <citation type="submission" date="2019-08" db="EMBL/GenBank/DDBJ databases">
        <authorList>
            <person name="Kucharzyk K."/>
            <person name="Murdoch R.W."/>
            <person name="Higgins S."/>
            <person name="Loffler F."/>
        </authorList>
    </citation>
    <scope>NUCLEOTIDE SEQUENCE</scope>
</reference>
<keyword evidence="1" id="KW-1133">Transmembrane helix</keyword>
<dbReference type="InterPro" id="IPR010699">
    <property type="entry name" value="DUF1275"/>
</dbReference>
<keyword evidence="1" id="KW-0472">Membrane</keyword>
<comment type="caution">
    <text evidence="2">The sequence shown here is derived from an EMBL/GenBank/DDBJ whole genome shotgun (WGS) entry which is preliminary data.</text>
</comment>
<dbReference type="PANTHER" id="PTHR37314">
    <property type="entry name" value="SLR0142 PROTEIN"/>
    <property type="match status" value="1"/>
</dbReference>
<feature type="transmembrane region" description="Helical" evidence="1">
    <location>
        <begin position="12"/>
        <end position="33"/>
    </location>
</feature>
<name>A0A644WQ33_9ZZZZ</name>
<keyword evidence="1" id="KW-0812">Transmembrane</keyword>
<dbReference type="Pfam" id="PF06912">
    <property type="entry name" value="DUF1275"/>
    <property type="match status" value="1"/>
</dbReference>
<evidence type="ECO:0008006" key="3">
    <source>
        <dbReference type="Google" id="ProtNLM"/>
    </source>
</evidence>
<feature type="transmembrane region" description="Helical" evidence="1">
    <location>
        <begin position="178"/>
        <end position="197"/>
    </location>
</feature>